<dbReference type="OrthoDB" id="119121at2759"/>
<organism evidence="1 2">
    <name type="scientific">Pythium oligandrum</name>
    <name type="common">Mycoparasitic fungus</name>
    <dbReference type="NCBI Taxonomy" id="41045"/>
    <lineage>
        <taxon>Eukaryota</taxon>
        <taxon>Sar</taxon>
        <taxon>Stramenopiles</taxon>
        <taxon>Oomycota</taxon>
        <taxon>Peronosporomycetes</taxon>
        <taxon>Pythiales</taxon>
        <taxon>Pythiaceae</taxon>
        <taxon>Pythium</taxon>
    </lineage>
</organism>
<name>A0A8K1CAC0_PYTOL</name>
<dbReference type="PANTHER" id="PTHR37204">
    <property type="entry name" value="TRANSMEMBRANE PROTEIN"/>
    <property type="match status" value="1"/>
</dbReference>
<gene>
    <name evidence="1" type="ORF">Poli38472_004458</name>
</gene>
<dbReference type="PANTHER" id="PTHR37204:SF1">
    <property type="entry name" value="TRANSMEMBRANE PROTEIN"/>
    <property type="match status" value="1"/>
</dbReference>
<protein>
    <submittedName>
        <fullName evidence="1">Uncharacterized protein</fullName>
    </submittedName>
</protein>
<keyword evidence="2" id="KW-1185">Reference proteome</keyword>
<dbReference type="AlphaFoldDB" id="A0A8K1CAC0"/>
<comment type="caution">
    <text evidence="1">The sequence shown here is derived from an EMBL/GenBank/DDBJ whole genome shotgun (WGS) entry which is preliminary data.</text>
</comment>
<evidence type="ECO:0000313" key="1">
    <source>
        <dbReference type="EMBL" id="TMW59389.1"/>
    </source>
</evidence>
<dbReference type="EMBL" id="SPLM01000109">
    <property type="protein sequence ID" value="TMW59389.1"/>
    <property type="molecule type" value="Genomic_DNA"/>
</dbReference>
<sequence length="266" mass="30345">MSEEEAVWKREREATYEDLYRSGRAGVSPEGIAHARSYFYLKDKEYVCRPYVFPTESDAVYLVAAEIPADFARVCRELGDDLVGLIPRVSGTDDATGYVNDQATMHMTIFHTSHPDEMMPNAKSRKEDQIAKVHELASRFPPLPLKPHRIVLCSSGAIILLYEAIEDGVADPYTIDRLRKLAREEFSPMPKRMSKSLMHTTLARLMDPEISPEVIEKLHKRCEELTERLHHEHPSVVIQNLWFVEETHHYWARGPTTVISLGGASQ</sequence>
<proteinExistence type="predicted"/>
<accession>A0A8K1CAC0</accession>
<evidence type="ECO:0000313" key="2">
    <source>
        <dbReference type="Proteomes" id="UP000794436"/>
    </source>
</evidence>
<reference evidence="1" key="1">
    <citation type="submission" date="2019-03" db="EMBL/GenBank/DDBJ databases">
        <title>Long read genome sequence of the mycoparasitic Pythium oligandrum ATCC 38472 isolated from sugarbeet rhizosphere.</title>
        <authorList>
            <person name="Gaulin E."/>
        </authorList>
    </citation>
    <scope>NUCLEOTIDE SEQUENCE</scope>
    <source>
        <strain evidence="1">ATCC 38472_TT</strain>
    </source>
</reference>
<dbReference type="Proteomes" id="UP000794436">
    <property type="component" value="Unassembled WGS sequence"/>
</dbReference>